<accession>A0A434AF33</accession>
<dbReference type="Proteomes" id="UP000282985">
    <property type="component" value="Unassembled WGS sequence"/>
</dbReference>
<protein>
    <submittedName>
        <fullName evidence="1">Uncharacterized protein</fullName>
    </submittedName>
</protein>
<name>A0A434AF33_9BACT</name>
<sequence>MVKRDTRKYKCFDAAFIEFASLHIELLEEYHSEFEFFSSIFNTHSLQKLEDLLHTAINIPQDRIYRNRIAEATENFNLEMANACKFYQHCLFEIKNTFPGNKEMWKFFGASDYSKAKTSFAQMRQFLEVFRSCLKDRIEELSFGEEEIKLTGEHIHNLATLQSKQKVRKEERFAATCKRVEVLNMLYDGLADYFKAAKLIFTDNPAVLKLFNFNPVNPKRKTKKDEKEMITEKSDHL</sequence>
<reference evidence="1 2" key="1">
    <citation type="submission" date="2018-11" db="EMBL/GenBank/DDBJ databases">
        <title>Parancylomarina longa gen. nov., sp. nov., isolated from sediments of southern Okinawa.</title>
        <authorList>
            <person name="Fu T."/>
        </authorList>
    </citation>
    <scope>NUCLEOTIDE SEQUENCE [LARGE SCALE GENOMIC DNA]</scope>
    <source>
        <strain evidence="1 2">T3-2 S1-C</strain>
    </source>
</reference>
<comment type="caution">
    <text evidence="1">The sequence shown here is derived from an EMBL/GenBank/DDBJ whole genome shotgun (WGS) entry which is preliminary data.</text>
</comment>
<dbReference type="AlphaFoldDB" id="A0A434AF33"/>
<keyword evidence="2" id="KW-1185">Reference proteome</keyword>
<evidence type="ECO:0000313" key="2">
    <source>
        <dbReference type="Proteomes" id="UP000282985"/>
    </source>
</evidence>
<proteinExistence type="predicted"/>
<evidence type="ECO:0000313" key="1">
    <source>
        <dbReference type="EMBL" id="RUT72980.1"/>
    </source>
</evidence>
<dbReference type="RefSeq" id="WP_127344923.1">
    <property type="nucleotide sequence ID" value="NZ_RJJX01000033.1"/>
</dbReference>
<dbReference type="OrthoDB" id="1432813at2"/>
<gene>
    <name evidence="1" type="ORF">DLK05_15755</name>
</gene>
<dbReference type="EMBL" id="RJJX01000033">
    <property type="protein sequence ID" value="RUT72980.1"/>
    <property type="molecule type" value="Genomic_DNA"/>
</dbReference>
<organism evidence="1 2">
    <name type="scientific">Ancylomarina longa</name>
    <dbReference type="NCBI Taxonomy" id="2487017"/>
    <lineage>
        <taxon>Bacteria</taxon>
        <taxon>Pseudomonadati</taxon>
        <taxon>Bacteroidota</taxon>
        <taxon>Bacteroidia</taxon>
        <taxon>Marinilabiliales</taxon>
        <taxon>Marinifilaceae</taxon>
        <taxon>Ancylomarina</taxon>
    </lineage>
</organism>